<dbReference type="InterPro" id="IPR037524">
    <property type="entry name" value="PA14/GLEYA"/>
</dbReference>
<dbReference type="SMART" id="SM00758">
    <property type="entry name" value="PA14"/>
    <property type="match status" value="2"/>
</dbReference>
<dbReference type="InterPro" id="IPR050708">
    <property type="entry name" value="T6SS_VgrG/RHS"/>
</dbReference>
<dbReference type="Pfam" id="PF07691">
    <property type="entry name" value="PA14"/>
    <property type="match status" value="2"/>
</dbReference>
<dbReference type="InterPro" id="IPR011658">
    <property type="entry name" value="PA14_dom"/>
</dbReference>
<feature type="domain" description="PA14" evidence="1">
    <location>
        <begin position="598"/>
        <end position="751"/>
    </location>
</feature>
<keyword evidence="3" id="KW-1185">Reference proteome</keyword>
<sequence>MSDGEFAVSWRLIGAATKKGAVGVSADGEQGPVRFQDVLDGVDLVYDIEPSAVKEVMVVQEPPADAPQYEWLLTAPGLTVDGDGAGGFVLRDDTGEVRFSIPTPVMWDSAGINGVREPAMAIVDATVERLRDDWLFTLEPDQAWLTDPERVYPVHVDPSTSWGPSNRRSYKSDGVVQSGATWFGNPWQANQALYWRGWAQYPLNNIAGKYVVDTAMSLGYTTGTTTCQVGYLGSGSSNPTSVSSYGSTVSSFTLCGGSASASSNTEDGLDSTIAGWVRNGTYTRWVGFRSSAEANTGYSYKGANSSLVVVYANYPAVTGVTSPTPTGGVTAPRSPEMHATGSTNSGTALQFRYQFEKTGGVGNGAGAGTFATIDYDTGWVNSGVFKIPSNALESNTAYRYRVMVKDGNDGQLGNDTQSDPMTNTAWHFVTQATPDIPQSTSVPADETVVTTTSPQFRVDYVPDPDSAIPVRYRFVVATGADGRLGTVVNSGWLDAPSTMPGMDVTWTPPAGSLQDGVSYTWRVWASDGVDEIEQPWVGRFTVNMRLGTTGPSPFDTAGPASVNLANGNLALSFSSPTVTSVGGPMGLAFSYNSQADPNANRGLIGSYYNALDPGQTSTSTFAIGSRTPILTRTDPVVDFNTLDEVAPGLPEDHWMARWEGFVTVPTTGQYTFGAFRDDGVRIWVDSNATTPNVMDQWNASPAVTQFGTPVTLQQGSATQIKIEYYERLGAAVLQLRVKGPGLPAEGVPVPADWFTKRIQYLPGGWSNSGPIAGAGGSYVSAVKNSSTVTLTDVTGGVHTYTRKSDGGFRAPAGQYGVLALDAAGLITLTEGGTVHQFDASGKVTSVTTVADAKKPATASITYRANGVPSVISDPVAGGTNRAVRFVYQGDVISDIPGLGPADAGTGNSACEDPDAAGLAAPPDGFLCRIVYPDHVIGGVDVGNGQLVDNSTQLFYNEHGQLAEIRDPGGERVRFGYTDGRLTTIIDPLVNDWIAADPATRTALENIVSTTIEYQNTKVASVTLPAPDGATASLRPQTTYTYTEGATAVNVAGLDLSSRPLGTNAREVTYDSGWRATSATSALGLTSSQTWSGEDQLLSSTDASGRMSTTIYDSYTDLPTDSYGPAPIACFTSQRTPTSAAGCATMPHSTTSYDEGLQGLQVTYFATNSFSGRPFDFGLGLSGGTGNLASRDWGAGSPVTGLSADNFSLRMHGVVTFPSAGNWQFRTTMDGGGRLYLDDNLIINDFPVDAVASTVNSQILTGIAANEQRRIRLDFYERTGDAELTLQWKKETESTWVNVPDSALRPDFGLVTSTLTRDQVLPGSAIDSTAVTNLTTATSYGNRPWLGAPTATTVDPGGLALTTTTSYETPTTAANSWLRRLTRDLPSGTASRTTSVYYNDTEQAGANDCGLPSNTPQFGMLKQITGPTPASGPAVTTRFIYDKVGRVVGSKTGSDPWSCVTFDVRGRTVTSTVGVASPNLRTVTNNYAVAGDPLVSSVTDSAGTITVRVDLLGRTVAYTDVWGVVTTPTFEAQTGRVLTTTITPTSGAAIVYNYDYDVDGKVLTVSTPAHPGPLATAAYNPNTGELTGVTYGNGSSLTGLQRSPSGAPLSMEWAFPQAGGQPQASVVEQVERTRAGRIVANTVTSGSQSYSSWYRFDGASRMTQATLSLNGAVDHVLNYGFGSAGTACSGFTGAVANAGANGNRTTFSDAHTTVVEGVPTTTTSSTTYCYDAADRLLGSVVSGDLIPEANPVADGLAASELAYDARGNTTKLADQSLVFDLSNRHVSTTVTAGSDATKVSYLRDATNRIVSRTVTVNNVDTETTRYSHTATADVSGLVVDAATGAVREYTVSLPGGAAVRFVLGSNAREQWTYPNMLGSVILEADGDGVRSATVVRYDPWGQPIDPLTGRIGTATADDTVIDNAEGDADYAFVGGHRKLYEHQGSVAVIEMGARVYVPALGRFLSVDPIEGGVDNAYVYPTDPVNKLDLTGMFSWDSVGNALADFGTAALDFGKAALDNPLVRAVLVTAVLVVACTNPITCIAAGAVAGTALGAANWAVNHQDENLGDHLLRGAVEGATVAAGGLVRAGVANVARLQPARFSFLNMVSRRPVIRPGPLHSAQRPVFNTWGQSFARVIVTAQRGRTAI</sequence>
<dbReference type="EMBL" id="JACHBS010000001">
    <property type="protein sequence ID" value="MBB5617636.1"/>
    <property type="molecule type" value="Genomic_DNA"/>
</dbReference>
<protein>
    <submittedName>
        <fullName evidence="2">RHS repeat-associated protein</fullName>
    </submittedName>
</protein>
<gene>
    <name evidence="2" type="ORF">BJ959_001132</name>
</gene>
<dbReference type="Proteomes" id="UP000552883">
    <property type="component" value="Unassembled WGS sequence"/>
</dbReference>
<dbReference type="NCBIfam" id="TIGR03696">
    <property type="entry name" value="Rhs_assc_core"/>
    <property type="match status" value="1"/>
</dbReference>
<evidence type="ECO:0000313" key="3">
    <source>
        <dbReference type="Proteomes" id="UP000552883"/>
    </source>
</evidence>
<name>A0A840XH48_9MICO</name>
<dbReference type="SUPFAM" id="SSF56988">
    <property type="entry name" value="Anthrax protective antigen"/>
    <property type="match status" value="2"/>
</dbReference>
<evidence type="ECO:0000313" key="2">
    <source>
        <dbReference type="EMBL" id="MBB5617636.1"/>
    </source>
</evidence>
<dbReference type="InterPro" id="IPR031325">
    <property type="entry name" value="RHS_repeat"/>
</dbReference>
<comment type="caution">
    <text evidence="2">The sequence shown here is derived from an EMBL/GenBank/DDBJ whole genome shotgun (WGS) entry which is preliminary data.</text>
</comment>
<evidence type="ECO:0000259" key="1">
    <source>
        <dbReference type="PROSITE" id="PS51820"/>
    </source>
</evidence>
<reference evidence="2 3" key="1">
    <citation type="submission" date="2020-08" db="EMBL/GenBank/DDBJ databases">
        <title>Sequencing the genomes of 1000 actinobacteria strains.</title>
        <authorList>
            <person name="Klenk H.-P."/>
        </authorList>
    </citation>
    <scope>NUCLEOTIDE SEQUENCE [LARGE SCALE GENOMIC DNA]</scope>
    <source>
        <strain evidence="2 3">DSM 23889</strain>
    </source>
</reference>
<dbReference type="RefSeq" id="WP_153983077.1">
    <property type="nucleotide sequence ID" value="NZ_BAAANZ010000023.1"/>
</dbReference>
<dbReference type="PANTHER" id="PTHR32305:SF15">
    <property type="entry name" value="PROTEIN RHSA-RELATED"/>
    <property type="match status" value="1"/>
</dbReference>
<dbReference type="PANTHER" id="PTHR32305">
    <property type="match status" value="1"/>
</dbReference>
<accession>A0A840XH48</accession>
<dbReference type="Gene3D" id="3.90.182.10">
    <property type="entry name" value="Toxin - Anthrax Protective Antigen,domain 1"/>
    <property type="match status" value="2"/>
</dbReference>
<dbReference type="InterPro" id="IPR022385">
    <property type="entry name" value="Rhs_assc_core"/>
</dbReference>
<feature type="domain" description="PA14" evidence="1">
    <location>
        <begin position="1154"/>
        <end position="1302"/>
    </location>
</feature>
<organism evidence="2 3">
    <name type="scientific">Microcella frigidaquae</name>
    <dbReference type="NCBI Taxonomy" id="424758"/>
    <lineage>
        <taxon>Bacteria</taxon>
        <taxon>Bacillati</taxon>
        <taxon>Actinomycetota</taxon>
        <taxon>Actinomycetes</taxon>
        <taxon>Micrococcales</taxon>
        <taxon>Microbacteriaceae</taxon>
        <taxon>Microcella</taxon>
    </lineage>
</organism>
<dbReference type="Gene3D" id="2.180.10.10">
    <property type="entry name" value="RHS repeat-associated core"/>
    <property type="match status" value="1"/>
</dbReference>
<proteinExistence type="predicted"/>
<dbReference type="PROSITE" id="PS51820">
    <property type="entry name" value="PA14"/>
    <property type="match status" value="2"/>
</dbReference>
<dbReference type="OrthoDB" id="3751446at2"/>
<dbReference type="Pfam" id="PF05593">
    <property type="entry name" value="RHS_repeat"/>
    <property type="match status" value="1"/>
</dbReference>